<dbReference type="SUPFAM" id="SSF55729">
    <property type="entry name" value="Acyl-CoA N-acyltransferases (Nat)"/>
    <property type="match status" value="1"/>
</dbReference>
<keyword evidence="5" id="KW-1185">Reference proteome</keyword>
<dbReference type="AlphaFoldDB" id="A0A198GQX8"/>
<comment type="caution">
    <text evidence="4">The sequence shown here is derived from an EMBL/GenBank/DDBJ whole genome shotgun (WGS) entry which is preliminary data.</text>
</comment>
<dbReference type="Pfam" id="PF13508">
    <property type="entry name" value="Acetyltransf_7"/>
    <property type="match status" value="1"/>
</dbReference>
<accession>A0A198GQX8</accession>
<evidence type="ECO:0000313" key="5">
    <source>
        <dbReference type="Proteomes" id="UP000094023"/>
    </source>
</evidence>
<proteinExistence type="predicted"/>
<dbReference type="PROSITE" id="PS51186">
    <property type="entry name" value="GNAT"/>
    <property type="match status" value="1"/>
</dbReference>
<dbReference type="STRING" id="1354337.M983_0017"/>
<evidence type="ECO:0000259" key="3">
    <source>
        <dbReference type="PROSITE" id="PS51186"/>
    </source>
</evidence>
<dbReference type="InterPro" id="IPR016181">
    <property type="entry name" value="Acyl_CoA_acyltransferase"/>
</dbReference>
<dbReference type="InterPro" id="IPR000182">
    <property type="entry name" value="GNAT_dom"/>
</dbReference>
<dbReference type="PATRIC" id="fig|1354337.4.peg.18"/>
<dbReference type="RefSeq" id="WP_066745109.1">
    <property type="nucleotide sequence ID" value="NZ_LXEN01000001.1"/>
</dbReference>
<keyword evidence="1 4" id="KW-0808">Transferase</keyword>
<gene>
    <name evidence="4" type="ORF">M983_0017</name>
</gene>
<dbReference type="NCBIfam" id="NF007807">
    <property type="entry name" value="PRK10514.1"/>
    <property type="match status" value="1"/>
</dbReference>
<dbReference type="CDD" id="cd04301">
    <property type="entry name" value="NAT_SF"/>
    <property type="match status" value="1"/>
</dbReference>
<evidence type="ECO:0000313" key="4">
    <source>
        <dbReference type="EMBL" id="OAT39473.1"/>
    </source>
</evidence>
<protein>
    <submittedName>
        <fullName evidence="4">Histone acetyltransferase</fullName>
    </submittedName>
</protein>
<sequence length="151" mass="17203">MLSIRKSYPNEADRIIEIWRSSVDATHDFLTPTDRVEIEKEVINFFSNELVWVAVDNYNYPLGFMYLHEGHVEALFVAASARGKGVGKQLILHALAHFPILTLDVNKQNNQAVGFYLHMGFAINNESEKDSQGRAYPLLHLEKNNESSLIK</sequence>
<dbReference type="Gene3D" id="3.40.630.30">
    <property type="match status" value="1"/>
</dbReference>
<dbReference type="EMBL" id="LXEN01000001">
    <property type="protein sequence ID" value="OAT39473.1"/>
    <property type="molecule type" value="Genomic_DNA"/>
</dbReference>
<organism evidence="4 5">
    <name type="scientific">Proteus myxofaciens ATCC 19692</name>
    <dbReference type="NCBI Taxonomy" id="1354337"/>
    <lineage>
        <taxon>Bacteria</taxon>
        <taxon>Pseudomonadati</taxon>
        <taxon>Pseudomonadota</taxon>
        <taxon>Gammaproteobacteria</taxon>
        <taxon>Enterobacterales</taxon>
        <taxon>Morganellaceae</taxon>
        <taxon>Proteus</taxon>
    </lineage>
</organism>
<reference evidence="4 5" key="1">
    <citation type="submission" date="2016-04" db="EMBL/GenBank/DDBJ databases">
        <title>ATOL: Assembling a taxonomically balanced genome-scale reconstruction of the evolutionary history of the Enterobacteriaceae.</title>
        <authorList>
            <person name="Plunkett G.III."/>
            <person name="Neeno-Eckwall E.C."/>
            <person name="Glasner J.D."/>
            <person name="Perna N.T."/>
        </authorList>
    </citation>
    <scope>NUCLEOTIDE SEQUENCE [LARGE SCALE GENOMIC DNA]</scope>
    <source>
        <strain evidence="4 5">ATCC 19692</strain>
    </source>
</reference>
<dbReference type="PANTHER" id="PTHR43800">
    <property type="entry name" value="PEPTIDYL-LYSINE N-ACETYLTRANSFERASE YJAB"/>
    <property type="match status" value="1"/>
</dbReference>
<feature type="domain" description="N-acetyltransferase" evidence="3">
    <location>
        <begin position="2"/>
        <end position="146"/>
    </location>
</feature>
<name>A0A198GQX8_9GAMM</name>
<evidence type="ECO:0000256" key="2">
    <source>
        <dbReference type="ARBA" id="ARBA00023315"/>
    </source>
</evidence>
<dbReference type="PANTHER" id="PTHR43800:SF1">
    <property type="entry name" value="PEPTIDYL-LYSINE N-ACETYLTRANSFERASE YJAB"/>
    <property type="match status" value="1"/>
</dbReference>
<dbReference type="GO" id="GO:0016747">
    <property type="term" value="F:acyltransferase activity, transferring groups other than amino-acyl groups"/>
    <property type="evidence" value="ECO:0007669"/>
    <property type="project" value="InterPro"/>
</dbReference>
<evidence type="ECO:0000256" key="1">
    <source>
        <dbReference type="ARBA" id="ARBA00022679"/>
    </source>
</evidence>
<dbReference type="Proteomes" id="UP000094023">
    <property type="component" value="Unassembled WGS sequence"/>
</dbReference>
<keyword evidence="2" id="KW-0012">Acyltransferase</keyword>
<dbReference type="OrthoDB" id="9789605at2"/>